<dbReference type="InterPro" id="IPR055312">
    <property type="entry name" value="FBL15-like"/>
</dbReference>
<reference evidence="2" key="1">
    <citation type="journal article" date="2019" name="Nat. Commun.">
        <title>The genome of broomcorn millet.</title>
        <authorList>
            <person name="Zou C."/>
            <person name="Miki D."/>
            <person name="Li D."/>
            <person name="Tang Q."/>
            <person name="Xiao L."/>
            <person name="Rajput S."/>
            <person name="Deng P."/>
            <person name="Jia W."/>
            <person name="Huang R."/>
            <person name="Zhang M."/>
            <person name="Sun Y."/>
            <person name="Hu J."/>
            <person name="Fu X."/>
            <person name="Schnable P.S."/>
            <person name="Li F."/>
            <person name="Zhang H."/>
            <person name="Feng B."/>
            <person name="Zhu X."/>
            <person name="Liu R."/>
            <person name="Schnable J.C."/>
            <person name="Zhu J.-K."/>
            <person name="Zhang H."/>
        </authorList>
    </citation>
    <scope>NUCLEOTIDE SEQUENCE [LARGE SCALE GENOMIC DNA]</scope>
</reference>
<gene>
    <name evidence="1" type="ORF">C2845_PM03G09430</name>
</gene>
<dbReference type="InterPro" id="IPR032675">
    <property type="entry name" value="LRR_dom_sf"/>
</dbReference>
<dbReference type="Proteomes" id="UP000275267">
    <property type="component" value="Unassembled WGS sequence"/>
</dbReference>
<evidence type="ECO:0000313" key="1">
    <source>
        <dbReference type="EMBL" id="RLN34656.1"/>
    </source>
</evidence>
<organism evidence="1 2">
    <name type="scientific">Panicum miliaceum</name>
    <name type="common">Proso millet</name>
    <name type="synonym">Broomcorn millet</name>
    <dbReference type="NCBI Taxonomy" id="4540"/>
    <lineage>
        <taxon>Eukaryota</taxon>
        <taxon>Viridiplantae</taxon>
        <taxon>Streptophyta</taxon>
        <taxon>Embryophyta</taxon>
        <taxon>Tracheophyta</taxon>
        <taxon>Spermatophyta</taxon>
        <taxon>Magnoliopsida</taxon>
        <taxon>Liliopsida</taxon>
        <taxon>Poales</taxon>
        <taxon>Poaceae</taxon>
        <taxon>PACMAD clade</taxon>
        <taxon>Panicoideae</taxon>
        <taxon>Panicodae</taxon>
        <taxon>Paniceae</taxon>
        <taxon>Panicinae</taxon>
        <taxon>Panicum</taxon>
        <taxon>Panicum sect. Panicum</taxon>
    </lineage>
</organism>
<dbReference type="AlphaFoldDB" id="A0A3L6TCV3"/>
<name>A0A3L6TCV3_PANMI</name>
<dbReference type="EMBL" id="PQIB02000002">
    <property type="protein sequence ID" value="RLN34656.1"/>
    <property type="molecule type" value="Genomic_DNA"/>
</dbReference>
<keyword evidence="2" id="KW-1185">Reference proteome</keyword>
<dbReference type="STRING" id="4540.A0A3L6TCV3"/>
<sequence length="619" mass="68419">MPGVLVFIRCSRAGAERQAWAHTSSSGSIGPPETQCRYGSGGFEVAKSLQAVAMPYGKVHRPSGRSASEIPGRPEYPEAVQRFVTAAGRQSRAPWSDGALRAVAPRLGPRPRHPVLNLSDEHLRDRFLGFAREVLARYGAPDVPTLDVNLGRESNLGPATAAWLRDAMERVVESISVSVTAPGSMYELTLPRGLRAKSISLRLSGVTFEHGPLVLPEPGAPTSFGALTKLSVSRVSLQEQRVRPLGEFLSSCCPRLRKLRLTEVSGGLRLRPLVLHLDMLEELVLDHVESLNKLQVVSANLRVLGVLSCFESLSQRHTDTVVEISAPRLEAVGWSGFLPKHLSFLHGSHCIRRLSGLRFYLSGKEFLATSAVRLLEMCSSADHLSVCIDIPDCTPSMLIRELSAHELEQVPHLPNIRVLSLQLATLRFIGCSIAPIIFSLLRLCPNLTRLHIDLSTLNQFSWLDYLMDPDIDDTEVKKPCQSSDSNPWNACGDQLQLDTLREIRISGFMGTDLEMELVDILFGVVAARPALERISISLSPRLLRHMDSNGVKIKARFPLDQYAEAEHVRFDRVTPTKSMQKDGNRELLEAGVEVLKSAALQFHAQVYNGEEERTNLLQN</sequence>
<evidence type="ECO:0000313" key="2">
    <source>
        <dbReference type="Proteomes" id="UP000275267"/>
    </source>
</evidence>
<protein>
    <recommendedName>
        <fullName evidence="3">FBD domain-containing protein</fullName>
    </recommendedName>
</protein>
<dbReference type="SUPFAM" id="SSF52047">
    <property type="entry name" value="RNI-like"/>
    <property type="match status" value="1"/>
</dbReference>
<proteinExistence type="predicted"/>
<comment type="caution">
    <text evidence="1">The sequence shown here is derived from an EMBL/GenBank/DDBJ whole genome shotgun (WGS) entry which is preliminary data.</text>
</comment>
<dbReference type="PANTHER" id="PTHR34709:SF70">
    <property type="entry name" value="F-BOX DOMAIN-CONTAINING PROTEIN"/>
    <property type="match status" value="1"/>
</dbReference>
<dbReference type="Gene3D" id="3.80.10.10">
    <property type="entry name" value="Ribonuclease Inhibitor"/>
    <property type="match status" value="1"/>
</dbReference>
<evidence type="ECO:0008006" key="3">
    <source>
        <dbReference type="Google" id="ProtNLM"/>
    </source>
</evidence>
<dbReference type="OrthoDB" id="604899at2759"/>
<dbReference type="PANTHER" id="PTHR34709">
    <property type="entry name" value="OS10G0396666 PROTEIN"/>
    <property type="match status" value="1"/>
</dbReference>
<accession>A0A3L6TCV3</accession>